<dbReference type="GO" id="GO:0001681">
    <property type="term" value="F:sialate O-acetylesterase activity"/>
    <property type="evidence" value="ECO:0007669"/>
    <property type="project" value="InterPro"/>
</dbReference>
<dbReference type="EMBL" id="QSGO01000006">
    <property type="protein sequence ID" value="RHB35382.1"/>
    <property type="molecule type" value="Genomic_DNA"/>
</dbReference>
<dbReference type="Pfam" id="PF03629">
    <property type="entry name" value="SASA"/>
    <property type="match status" value="1"/>
</dbReference>
<dbReference type="PANTHER" id="PTHR22901:SF0">
    <property type="entry name" value="SIALATE O-ACETYLESTERASE"/>
    <property type="match status" value="1"/>
</dbReference>
<comment type="caution">
    <text evidence="3">The sequence shown here is derived from an EMBL/GenBank/DDBJ whole genome shotgun (WGS) entry which is preliminary data.</text>
</comment>
<protein>
    <submittedName>
        <fullName evidence="3">Sialate O-acetylesterase</fullName>
    </submittedName>
</protein>
<dbReference type="SUPFAM" id="SSF52266">
    <property type="entry name" value="SGNH hydrolase"/>
    <property type="match status" value="1"/>
</dbReference>
<dbReference type="Proteomes" id="UP000284379">
    <property type="component" value="Unassembled WGS sequence"/>
</dbReference>
<name>A0A413VPB5_9BACE</name>
<organism evidence="3 4">
    <name type="scientific">Bacteroides nordii</name>
    <dbReference type="NCBI Taxonomy" id="291645"/>
    <lineage>
        <taxon>Bacteria</taxon>
        <taxon>Pseudomonadati</taxon>
        <taxon>Bacteroidota</taxon>
        <taxon>Bacteroidia</taxon>
        <taxon>Bacteroidales</taxon>
        <taxon>Bacteroidaceae</taxon>
        <taxon>Bacteroides</taxon>
    </lineage>
</organism>
<reference evidence="3 4" key="1">
    <citation type="submission" date="2018-08" db="EMBL/GenBank/DDBJ databases">
        <title>A genome reference for cultivated species of the human gut microbiota.</title>
        <authorList>
            <person name="Zou Y."/>
            <person name="Xue W."/>
            <person name="Luo G."/>
        </authorList>
    </citation>
    <scope>NUCLEOTIDE SEQUENCE [LARGE SCALE GENOMIC DNA]</scope>
    <source>
        <strain evidence="3 4">AM40-30BH</strain>
    </source>
</reference>
<evidence type="ECO:0000313" key="3">
    <source>
        <dbReference type="EMBL" id="RHB35382.1"/>
    </source>
</evidence>
<dbReference type="PANTHER" id="PTHR22901">
    <property type="entry name" value="SIALATE O-ACETYLESTERASE"/>
    <property type="match status" value="1"/>
</dbReference>
<sequence>MKIRFFFLLICFLSAGYSWRLHAKIVLPAMFTDNMVLQRQTEVAFWGTATPRCTVTIKTSWNNKEYLVNSSDKGEWRTRISTPQAGGPYYIIVSDETRIRLDNVLIGEVWLCAGQSNMEMPIGSWGKINNYEAEIRLAQCPEIRVLHVERAASLSPLSDLKKVRKGTWQVCLPEFAANFSAVAYFFAKNLHRHLNVPIGVITASWGGTIAESWISKEAITRITDLDSCEKDTLKEYSVDRDGPNIHSVLFNAMIHPIIPYTLKGIIWYQGEYNCARAEQYKDIFPLLITDWRKQWKQTLPFYFVQLPNFGERNEEPTGAQWAELREAQFETLCMANTGMAVTIELGEAKNVHPKRKKEVGDRLALIARAKTYGEDIVYSGPLYNSYIIENNQVRIKFDHVGGGLKIKGGDLIKGFSIAGPDHKFYWAEAEIDGEEVVVSSPNVPYPLAVRYAWAANPECNLYNGADLPASPFRTDHWK</sequence>
<dbReference type="Gene3D" id="3.40.50.1110">
    <property type="entry name" value="SGNH hydrolase"/>
    <property type="match status" value="1"/>
</dbReference>
<dbReference type="AlphaFoldDB" id="A0A413VPB5"/>
<dbReference type="InterPro" id="IPR036514">
    <property type="entry name" value="SGNH_hydro_sf"/>
</dbReference>
<dbReference type="InterPro" id="IPR039329">
    <property type="entry name" value="SIAE"/>
</dbReference>
<evidence type="ECO:0000259" key="2">
    <source>
        <dbReference type="Pfam" id="PF03629"/>
    </source>
</evidence>
<feature type="domain" description="Sialate O-acetylesterase" evidence="2">
    <location>
        <begin position="108"/>
        <end position="364"/>
    </location>
</feature>
<evidence type="ECO:0000313" key="4">
    <source>
        <dbReference type="Proteomes" id="UP000284379"/>
    </source>
</evidence>
<accession>A0A413VPB5</accession>
<dbReference type="InterPro" id="IPR005181">
    <property type="entry name" value="SASA"/>
</dbReference>
<keyword evidence="1" id="KW-0378">Hydrolase</keyword>
<dbReference type="GO" id="GO:0005975">
    <property type="term" value="P:carbohydrate metabolic process"/>
    <property type="evidence" value="ECO:0007669"/>
    <property type="project" value="TreeGrafter"/>
</dbReference>
<evidence type="ECO:0000256" key="1">
    <source>
        <dbReference type="ARBA" id="ARBA00022801"/>
    </source>
</evidence>
<proteinExistence type="predicted"/>
<gene>
    <name evidence="3" type="ORF">DW888_09660</name>
</gene>